<sequence>MTFAVDLSHAGARRDGGERLRWLRRSFGPVLPCARPAGMVVLSAELARQALADPARYSSSIMAGADAYLLGADGPAHRQARRGVLASLRAPADPAGVVRSGARARRLVGRFVAAGGGEAVTVLARPLAQLAAARVIGVSVPTIRGLARWAQAAVGAATGGSTAAPADVAALSAQATADVRAALLAGGRRPGSLLDLTGTAVADGTLSLDAAVEIVLLVALATLDTTTALLAACLHELASAQPVAVPDEVVAAVLAARSPVRFVRRVATETHTLGGTAIGAGQPVLVHLRASADDLPPADAGRLAFGAGPHACPGASLARAVAVATVAACAGAWLTLNGPPTNADSVQIDGYARLPLRAARRPGPWEPR</sequence>
<dbReference type="PANTHER" id="PTHR46696">
    <property type="entry name" value="P450, PUTATIVE (EUROFUNG)-RELATED"/>
    <property type="match status" value="1"/>
</dbReference>
<gene>
    <name evidence="2" type="ORF">GCM10010201_30430</name>
</gene>
<keyword evidence="3" id="KW-1185">Reference proteome</keyword>
<dbReference type="PROSITE" id="PS00086">
    <property type="entry name" value="CYTOCHROME_P450"/>
    <property type="match status" value="1"/>
</dbReference>
<organism evidence="2 3">
    <name type="scientific">Pilimelia columellifera subsp. columellifera</name>
    <dbReference type="NCBI Taxonomy" id="706583"/>
    <lineage>
        <taxon>Bacteria</taxon>
        <taxon>Bacillati</taxon>
        <taxon>Actinomycetota</taxon>
        <taxon>Actinomycetes</taxon>
        <taxon>Micromonosporales</taxon>
        <taxon>Micromonosporaceae</taxon>
        <taxon>Pilimelia</taxon>
    </lineage>
</organism>
<comment type="caution">
    <text evidence="2">The sequence shown here is derived from an EMBL/GenBank/DDBJ whole genome shotgun (WGS) entry which is preliminary data.</text>
</comment>
<comment type="similarity">
    <text evidence="1">Belongs to the cytochrome P450 family.</text>
</comment>
<dbReference type="RefSeq" id="WP_344173623.1">
    <property type="nucleotide sequence ID" value="NZ_BAAARY010000016.1"/>
</dbReference>
<proteinExistence type="inferred from homology"/>
<dbReference type="EMBL" id="BAAARY010000016">
    <property type="protein sequence ID" value="GAA2529167.1"/>
    <property type="molecule type" value="Genomic_DNA"/>
</dbReference>
<accession>A0ABN3NPL0</accession>
<evidence type="ECO:0008006" key="4">
    <source>
        <dbReference type="Google" id="ProtNLM"/>
    </source>
</evidence>
<reference evidence="2 3" key="1">
    <citation type="journal article" date="2019" name="Int. J. Syst. Evol. Microbiol.">
        <title>The Global Catalogue of Microorganisms (GCM) 10K type strain sequencing project: providing services to taxonomists for standard genome sequencing and annotation.</title>
        <authorList>
            <consortium name="The Broad Institute Genomics Platform"/>
            <consortium name="The Broad Institute Genome Sequencing Center for Infectious Disease"/>
            <person name="Wu L."/>
            <person name="Ma J."/>
        </authorList>
    </citation>
    <scope>NUCLEOTIDE SEQUENCE [LARGE SCALE GENOMIC DNA]</scope>
    <source>
        <strain evidence="2 3">JCM 3367</strain>
    </source>
</reference>
<evidence type="ECO:0000313" key="2">
    <source>
        <dbReference type="EMBL" id="GAA2529167.1"/>
    </source>
</evidence>
<dbReference type="Gene3D" id="1.10.630.10">
    <property type="entry name" value="Cytochrome P450"/>
    <property type="match status" value="1"/>
</dbReference>
<evidence type="ECO:0000256" key="1">
    <source>
        <dbReference type="ARBA" id="ARBA00010617"/>
    </source>
</evidence>
<dbReference type="InterPro" id="IPR036396">
    <property type="entry name" value="Cyt_P450_sf"/>
</dbReference>
<dbReference type="PANTHER" id="PTHR46696:SF1">
    <property type="entry name" value="CYTOCHROME P450 YJIB-RELATED"/>
    <property type="match status" value="1"/>
</dbReference>
<evidence type="ECO:0000313" key="3">
    <source>
        <dbReference type="Proteomes" id="UP001499978"/>
    </source>
</evidence>
<name>A0ABN3NPL0_9ACTN</name>
<dbReference type="SUPFAM" id="SSF48264">
    <property type="entry name" value="Cytochrome P450"/>
    <property type="match status" value="1"/>
</dbReference>
<protein>
    <recommendedName>
        <fullName evidence="4">Cytochrome P450</fullName>
    </recommendedName>
</protein>
<dbReference type="InterPro" id="IPR017972">
    <property type="entry name" value="Cyt_P450_CS"/>
</dbReference>
<dbReference type="Proteomes" id="UP001499978">
    <property type="component" value="Unassembled WGS sequence"/>
</dbReference>